<dbReference type="OrthoDB" id="1163786at2"/>
<dbReference type="EMBL" id="CP002691">
    <property type="protein sequence ID" value="AEE54081.1"/>
    <property type="molecule type" value="Genomic_DNA"/>
</dbReference>
<protein>
    <recommendedName>
        <fullName evidence="3">DUF4177 domain-containing protein</fullName>
    </recommendedName>
</protein>
<dbReference type="STRING" id="760192.Halhy_6261"/>
<dbReference type="AlphaFoldDB" id="F4L663"/>
<gene>
    <name evidence="1" type="ordered locus">Halhy_6261</name>
</gene>
<reference key="2">
    <citation type="submission" date="2011-04" db="EMBL/GenBank/DDBJ databases">
        <title>Complete sequence of chromosome of Haliscomenobacter hydrossis DSM 1100.</title>
        <authorList>
            <consortium name="US DOE Joint Genome Institute (JGI-PGF)"/>
            <person name="Lucas S."/>
            <person name="Han J."/>
            <person name="Lapidus A."/>
            <person name="Bruce D."/>
            <person name="Goodwin L."/>
            <person name="Pitluck S."/>
            <person name="Peters L."/>
            <person name="Kyrpides N."/>
            <person name="Mavromatis K."/>
            <person name="Ivanova N."/>
            <person name="Ovchinnikova G."/>
            <person name="Pagani I."/>
            <person name="Daligault H."/>
            <person name="Detter J.C."/>
            <person name="Han C."/>
            <person name="Land M."/>
            <person name="Hauser L."/>
            <person name="Markowitz V."/>
            <person name="Cheng J.-F."/>
            <person name="Hugenholtz P."/>
            <person name="Woyke T."/>
            <person name="Wu D."/>
            <person name="Verbarg S."/>
            <person name="Frueling A."/>
            <person name="Brambilla E."/>
            <person name="Klenk H.-P."/>
            <person name="Eisen J.A."/>
        </authorList>
    </citation>
    <scope>NUCLEOTIDE SEQUENCE</scope>
    <source>
        <strain>DSM 1100</strain>
    </source>
</reference>
<evidence type="ECO:0000313" key="1">
    <source>
        <dbReference type="EMBL" id="AEE54081.1"/>
    </source>
</evidence>
<dbReference type="KEGG" id="hhy:Halhy_6261"/>
<dbReference type="Proteomes" id="UP000008461">
    <property type="component" value="Chromosome"/>
</dbReference>
<name>F4L663_HALH1</name>
<dbReference type="eggNOG" id="ENOG5033N57">
    <property type="taxonomic scope" value="Bacteria"/>
</dbReference>
<reference evidence="1 2" key="1">
    <citation type="journal article" date="2011" name="Stand. Genomic Sci.">
        <title>Complete genome sequence of Haliscomenobacter hydrossis type strain (O).</title>
        <authorList>
            <consortium name="US DOE Joint Genome Institute (JGI-PGF)"/>
            <person name="Daligault H."/>
            <person name="Lapidus A."/>
            <person name="Zeytun A."/>
            <person name="Nolan M."/>
            <person name="Lucas S."/>
            <person name="Del Rio T.G."/>
            <person name="Tice H."/>
            <person name="Cheng J.F."/>
            <person name="Tapia R."/>
            <person name="Han C."/>
            <person name="Goodwin L."/>
            <person name="Pitluck S."/>
            <person name="Liolios K."/>
            <person name="Pagani I."/>
            <person name="Ivanova N."/>
            <person name="Huntemann M."/>
            <person name="Mavromatis K."/>
            <person name="Mikhailova N."/>
            <person name="Pati A."/>
            <person name="Chen A."/>
            <person name="Palaniappan K."/>
            <person name="Land M."/>
            <person name="Hauser L."/>
            <person name="Brambilla E.M."/>
            <person name="Rohde M."/>
            <person name="Verbarg S."/>
            <person name="Goker M."/>
            <person name="Bristow J."/>
            <person name="Eisen J.A."/>
            <person name="Markowitz V."/>
            <person name="Hugenholtz P."/>
            <person name="Kyrpides N.C."/>
            <person name="Klenk H.P."/>
            <person name="Woyke T."/>
        </authorList>
    </citation>
    <scope>NUCLEOTIDE SEQUENCE [LARGE SCALE GENOMIC DNA]</scope>
    <source>
        <strain evidence="2">ATCC 27775 / DSM 1100 / LMG 10767 / O</strain>
    </source>
</reference>
<dbReference type="HOGENOM" id="CLU_2770147_0_0_10"/>
<keyword evidence="2" id="KW-1185">Reference proteome</keyword>
<accession>F4L663</accession>
<evidence type="ECO:0000313" key="2">
    <source>
        <dbReference type="Proteomes" id="UP000008461"/>
    </source>
</evidence>
<proteinExistence type="predicted"/>
<evidence type="ECO:0008006" key="3">
    <source>
        <dbReference type="Google" id="ProtNLM"/>
    </source>
</evidence>
<sequence length="69" mass="8033">MKTYKLESLIYYSKLSLDKEHILKDSTSDIQAKLDEYAQKGYRLVSTDATDFGFAVYFYLYFEKDVPGA</sequence>
<dbReference type="RefSeq" id="WP_013768602.1">
    <property type="nucleotide sequence ID" value="NC_015510.1"/>
</dbReference>
<organism evidence="1 2">
    <name type="scientific">Haliscomenobacter hydrossis (strain ATCC 27775 / DSM 1100 / LMG 10767 / O)</name>
    <dbReference type="NCBI Taxonomy" id="760192"/>
    <lineage>
        <taxon>Bacteria</taxon>
        <taxon>Pseudomonadati</taxon>
        <taxon>Bacteroidota</taxon>
        <taxon>Saprospiria</taxon>
        <taxon>Saprospirales</taxon>
        <taxon>Haliscomenobacteraceae</taxon>
        <taxon>Haliscomenobacter</taxon>
    </lineage>
</organism>